<feature type="region of interest" description="Disordered" evidence="1">
    <location>
        <begin position="52"/>
        <end position="134"/>
    </location>
</feature>
<protein>
    <submittedName>
        <fullName evidence="2">Uncharacterized protein</fullName>
    </submittedName>
</protein>
<accession>A0A085LXV1</accession>
<dbReference type="EMBL" id="KL363263">
    <property type="protein sequence ID" value="KFD49797.1"/>
    <property type="molecule type" value="Genomic_DNA"/>
</dbReference>
<feature type="compositionally biased region" description="Polar residues" evidence="1">
    <location>
        <begin position="121"/>
        <end position="134"/>
    </location>
</feature>
<gene>
    <name evidence="2" type="ORF">M513_09264</name>
</gene>
<sequence length="134" mass="14347">MQAGGKAMALRFSSVFSSAWELDSFRVPTHSAFSIIVLFTHPAFLSAQGKRPVGQATCRPNDQSAKRPFGQTTSRPNDLSAQRPVGKTTSRPNDLSAIRPVGQTTVGQMTVTRSFGAPSQCDVTRSSGTPGHRL</sequence>
<feature type="compositionally biased region" description="Polar residues" evidence="1">
    <location>
        <begin position="70"/>
        <end position="80"/>
    </location>
</feature>
<evidence type="ECO:0000313" key="2">
    <source>
        <dbReference type="EMBL" id="KFD49797.1"/>
    </source>
</evidence>
<dbReference type="AlphaFoldDB" id="A0A085LXV1"/>
<feature type="compositionally biased region" description="Low complexity" evidence="1">
    <location>
        <begin position="101"/>
        <end position="112"/>
    </location>
</feature>
<dbReference type="Proteomes" id="UP000030764">
    <property type="component" value="Unassembled WGS sequence"/>
</dbReference>
<name>A0A085LXV1_9BILA</name>
<keyword evidence="3" id="KW-1185">Reference proteome</keyword>
<organism evidence="2 3">
    <name type="scientific">Trichuris suis</name>
    <name type="common">pig whipworm</name>
    <dbReference type="NCBI Taxonomy" id="68888"/>
    <lineage>
        <taxon>Eukaryota</taxon>
        <taxon>Metazoa</taxon>
        <taxon>Ecdysozoa</taxon>
        <taxon>Nematoda</taxon>
        <taxon>Enoplea</taxon>
        <taxon>Dorylaimia</taxon>
        <taxon>Trichinellida</taxon>
        <taxon>Trichuridae</taxon>
        <taxon>Trichuris</taxon>
    </lineage>
</organism>
<evidence type="ECO:0000256" key="1">
    <source>
        <dbReference type="SAM" id="MobiDB-lite"/>
    </source>
</evidence>
<proteinExistence type="predicted"/>
<reference evidence="2 3" key="1">
    <citation type="journal article" date="2014" name="Nat. Genet.">
        <title>Genome and transcriptome of the porcine whipworm Trichuris suis.</title>
        <authorList>
            <person name="Jex A.R."/>
            <person name="Nejsum P."/>
            <person name="Schwarz E.M."/>
            <person name="Hu L."/>
            <person name="Young N.D."/>
            <person name="Hall R.S."/>
            <person name="Korhonen P.K."/>
            <person name="Liao S."/>
            <person name="Thamsborg S."/>
            <person name="Xia J."/>
            <person name="Xu P."/>
            <person name="Wang S."/>
            <person name="Scheerlinck J.P."/>
            <person name="Hofmann A."/>
            <person name="Sternberg P.W."/>
            <person name="Wang J."/>
            <person name="Gasser R.B."/>
        </authorList>
    </citation>
    <scope>NUCLEOTIDE SEQUENCE [LARGE SCALE GENOMIC DNA]</scope>
    <source>
        <strain evidence="2">DCEP-RM93M</strain>
    </source>
</reference>
<evidence type="ECO:0000313" key="3">
    <source>
        <dbReference type="Proteomes" id="UP000030764"/>
    </source>
</evidence>